<sequence>MCLHEEMSAGDSCHHTSGKGINTLSESQTGCSATYSPCGFLQMSNRITVSFAVKSWFEQLWKTDNDQTNIFSLHQQTEVILHNQEQLVFNTHSHTKSFTPAAPPLKCVLSGYKLQTEAFKNTHQATAGLIDYGVYSVRGRRPSQLPMDTPPNSQEPLQQAGSIRKSHKRKGTFICSSNRTGSTSLSSVTMVAIPDCVDNATQTDISFQNIMTLGRSRGHHHHRGRGGSSPPPPPPPDSPPLPDVMGPYEINDFCVFEYNDPNDYFDVSNHEEVELYKSSQQEKLGLTVCYRTDDEEDLGIYVGEVNPNSIAAKSGRIRQGDRILQINGVDIHDREEAVAILTREDSINFSLLLARPDIENENPIDPEEVMELTLEGGGFHSNPQASSSSVYRLRWGGGGGGGLTCPEGEGGREGAGGDVGVEEEEDQEAEEGERGEKEERDPPVPLPPLLSLAPLLSNSQELDSGVGRTDDSTRYEESSEHDLLGDQTSACNTNTTNTPGSTRKFRVGPSPRPSPGLGPSPRPSPSPGHGRGDTTPPFLHLRDLQLSSDSLLGLDWSGAAGTGGAAYSPHNHHNYKPALSMTMMMPGLTEEECQRYQELLQIKCQYERRNEKQQRQAVKKDHEASEVKEQEDTKVVEKGGEEEAASSSVVVDVNCNETLSEHEMALIDEELRHLEFKCRNILRAQKMQQLRERCLKAWMMEEETVVAGEAGLDNDNDENDNDAHHRHELSAINELPERERSDSKDSTSAYNTGGESCRSTPLVSTEQIPPLHDELMSPPPLLPLSRLPPLNAPLTPRRHGRDRERRHSNLSCSFSPSTYRKYETATGTLAVQVLVMLTSADNVEFWGYFQITLATTLCLLIRSLTREASSRRGVADGGRGSRAGGATDRPSGGSAESSPYFTRRHHGHDKPLERYQSCMTLPSEGLVDPLDQLTDRAMAEGEERGLGTGSSVPASPRSVNSAPCGLEDHRTGSSRLGLALPLGLTHSSPTASPQRMEWKVKVRSDGTRYVAKRPVRDRLLKARAMKIREERSGMTTDDDAASEMKQGRYWSKEERKQQLLRAREYRRRREFMMQSRLDYLRGDRDLSSSSGAPEDPRLSQGTQLPSQQDSPSNNILLLSQKKITKRRNRRILDNWITIQELLAHGSRSSDGKKIYNPLLSVTTV</sequence>
<feature type="region of interest" description="Disordered" evidence="2">
    <location>
        <begin position="1082"/>
        <end position="1118"/>
    </location>
</feature>
<dbReference type="SMART" id="SM00228">
    <property type="entry name" value="PDZ"/>
    <property type="match status" value="1"/>
</dbReference>
<evidence type="ECO:0000256" key="1">
    <source>
        <dbReference type="ARBA" id="ARBA00023054"/>
    </source>
</evidence>
<keyword evidence="5" id="KW-1185">Reference proteome</keyword>
<feature type="region of interest" description="Disordered" evidence="2">
    <location>
        <begin position="1030"/>
        <end position="1053"/>
    </location>
</feature>
<evidence type="ECO:0000256" key="2">
    <source>
        <dbReference type="SAM" id="MobiDB-lite"/>
    </source>
</evidence>
<feature type="region of interest" description="Disordered" evidence="2">
    <location>
        <begin position="869"/>
        <end position="909"/>
    </location>
</feature>
<feature type="compositionally biased region" description="Polar residues" evidence="2">
    <location>
        <begin position="486"/>
        <end position="501"/>
    </location>
</feature>
<dbReference type="Pfam" id="PF00595">
    <property type="entry name" value="PDZ"/>
    <property type="match status" value="1"/>
</dbReference>
<feature type="compositionally biased region" description="Basic residues" evidence="2">
    <location>
        <begin position="216"/>
        <end position="225"/>
    </location>
</feature>
<dbReference type="InterPro" id="IPR051971">
    <property type="entry name" value="E3_ubiquitin-PDZ_ligase"/>
</dbReference>
<feature type="compositionally biased region" description="Pro residues" evidence="2">
    <location>
        <begin position="510"/>
        <end position="526"/>
    </location>
</feature>
<dbReference type="PANTHER" id="PTHR15545">
    <property type="entry name" value="PDZ DOMAIN CONTAINING RING FINGER PROTEIN 3, 4"/>
    <property type="match status" value="1"/>
</dbReference>
<dbReference type="FunFam" id="2.30.42.10:FF:000028">
    <property type="entry name" value="PDZ domain containing ring finger 4"/>
    <property type="match status" value="1"/>
</dbReference>
<dbReference type="AlphaFoldDB" id="A0A6G1Q1B0"/>
<reference evidence="5" key="2">
    <citation type="submission" date="2019-02" db="EMBL/GenBank/DDBJ databases">
        <title>Opniocepnalus argus Var Kimnra genome.</title>
        <authorList>
            <person name="Zhou C."/>
            <person name="Xiao S."/>
        </authorList>
    </citation>
    <scope>NUCLEOTIDE SEQUENCE [LARGE SCALE GENOMIC DNA]</scope>
</reference>
<evidence type="ECO:0000313" key="4">
    <source>
        <dbReference type="EMBL" id="KAF3696390.1"/>
    </source>
</evidence>
<keyword evidence="1" id="KW-0175">Coiled coil</keyword>
<dbReference type="CDD" id="cd06716">
    <property type="entry name" value="PDZ2-PDZRN4-like"/>
    <property type="match status" value="1"/>
</dbReference>
<dbReference type="InterPro" id="IPR001478">
    <property type="entry name" value="PDZ"/>
</dbReference>
<evidence type="ECO:0000313" key="5">
    <source>
        <dbReference type="Proteomes" id="UP000503349"/>
    </source>
</evidence>
<feature type="compositionally biased region" description="Basic and acidic residues" evidence="2">
    <location>
        <begin position="614"/>
        <end position="641"/>
    </location>
</feature>
<dbReference type="EMBL" id="CM015723">
    <property type="protein sequence ID" value="KAF3696390.1"/>
    <property type="molecule type" value="Genomic_DNA"/>
</dbReference>
<feature type="compositionally biased region" description="Basic and acidic residues" evidence="2">
    <location>
        <begin position="721"/>
        <end position="745"/>
    </location>
</feature>
<feature type="region of interest" description="Disordered" evidence="2">
    <location>
        <begin position="401"/>
        <end position="539"/>
    </location>
</feature>
<name>A0A6G1Q1B0_CHAAH</name>
<dbReference type="InterPro" id="IPR036034">
    <property type="entry name" value="PDZ_sf"/>
</dbReference>
<feature type="compositionally biased region" description="Low complexity" evidence="2">
    <location>
        <begin position="783"/>
        <end position="794"/>
    </location>
</feature>
<dbReference type="Gene3D" id="2.30.42.10">
    <property type="match status" value="1"/>
</dbReference>
<dbReference type="SUPFAM" id="SSF50156">
    <property type="entry name" value="PDZ domain-like"/>
    <property type="match status" value="1"/>
</dbReference>
<feature type="region of interest" description="Disordered" evidence="2">
    <location>
        <begin position="710"/>
        <end position="812"/>
    </location>
</feature>
<feature type="compositionally biased region" description="Basic and acidic residues" evidence="2">
    <location>
        <begin position="468"/>
        <end position="484"/>
    </location>
</feature>
<organism evidence="4 5">
    <name type="scientific">Channa argus</name>
    <name type="common">Northern snakehead</name>
    <name type="synonym">Ophicephalus argus</name>
    <dbReference type="NCBI Taxonomy" id="215402"/>
    <lineage>
        <taxon>Eukaryota</taxon>
        <taxon>Metazoa</taxon>
        <taxon>Chordata</taxon>
        <taxon>Craniata</taxon>
        <taxon>Vertebrata</taxon>
        <taxon>Euteleostomi</taxon>
        <taxon>Actinopterygii</taxon>
        <taxon>Neopterygii</taxon>
        <taxon>Teleostei</taxon>
        <taxon>Neoteleostei</taxon>
        <taxon>Acanthomorphata</taxon>
        <taxon>Anabantaria</taxon>
        <taxon>Anabantiformes</taxon>
        <taxon>Channoidei</taxon>
        <taxon>Channidae</taxon>
        <taxon>Channa</taxon>
    </lineage>
</organism>
<feature type="compositionally biased region" description="Pro residues" evidence="2">
    <location>
        <begin position="229"/>
        <end position="242"/>
    </location>
</feature>
<feature type="compositionally biased region" description="Basic and acidic residues" evidence="2">
    <location>
        <begin position="432"/>
        <end position="442"/>
    </location>
</feature>
<dbReference type="PROSITE" id="PS50106">
    <property type="entry name" value="PDZ"/>
    <property type="match status" value="1"/>
</dbReference>
<feature type="compositionally biased region" description="Polar residues" evidence="2">
    <location>
        <begin position="949"/>
        <end position="961"/>
    </location>
</feature>
<feature type="compositionally biased region" description="Polar residues" evidence="2">
    <location>
        <begin position="746"/>
        <end position="767"/>
    </location>
</feature>
<protein>
    <submittedName>
        <fullName evidence="4">PDZ domain-containing protein 4 PDZ domain-containing RING finger protein 4-like protein</fullName>
    </submittedName>
</protein>
<feature type="compositionally biased region" description="Acidic residues" evidence="2">
    <location>
        <begin position="420"/>
        <end position="431"/>
    </location>
</feature>
<evidence type="ECO:0000259" key="3">
    <source>
        <dbReference type="PROSITE" id="PS50106"/>
    </source>
</evidence>
<feature type="region of interest" description="Disordered" evidence="2">
    <location>
        <begin position="140"/>
        <end position="176"/>
    </location>
</feature>
<dbReference type="Proteomes" id="UP000503349">
    <property type="component" value="Chromosome 12"/>
</dbReference>
<accession>A0A6G1Q1B0</accession>
<feature type="region of interest" description="Disordered" evidence="2">
    <location>
        <begin position="216"/>
        <end position="244"/>
    </location>
</feature>
<feature type="region of interest" description="Disordered" evidence="2">
    <location>
        <begin position="941"/>
        <end position="971"/>
    </location>
</feature>
<feature type="compositionally biased region" description="Polar residues" evidence="2">
    <location>
        <begin position="150"/>
        <end position="161"/>
    </location>
</feature>
<gene>
    <name evidence="4" type="ORF">EXN66_Car012067</name>
</gene>
<feature type="domain" description="PDZ" evidence="3">
    <location>
        <begin position="272"/>
        <end position="341"/>
    </location>
</feature>
<feature type="compositionally biased region" description="Polar residues" evidence="2">
    <location>
        <begin position="1099"/>
        <end position="1117"/>
    </location>
</feature>
<dbReference type="PANTHER" id="PTHR15545:SF4">
    <property type="entry name" value="PDZ DOMAIN-CONTAINING PROTEIN 4"/>
    <property type="match status" value="1"/>
</dbReference>
<proteinExistence type="predicted"/>
<feature type="region of interest" description="Disordered" evidence="2">
    <location>
        <begin position="614"/>
        <end position="649"/>
    </location>
</feature>
<reference evidence="4 5" key="1">
    <citation type="submission" date="2019-02" db="EMBL/GenBank/DDBJ databases">
        <title>Opniocepnalus argus genome.</title>
        <authorList>
            <person name="Zhou C."/>
            <person name="Xiao S."/>
        </authorList>
    </citation>
    <scope>NUCLEOTIDE SEQUENCE [LARGE SCALE GENOMIC DNA]</scope>
    <source>
        <strain evidence="4">OARG1902GOOAL</strain>
        <tissue evidence="4">Muscle</tissue>
    </source>
</reference>